<dbReference type="EMBL" id="GDJX01024769">
    <property type="protein sequence ID" value="JAT43167.1"/>
    <property type="molecule type" value="Transcribed_RNA"/>
</dbReference>
<feature type="non-terminal residue" evidence="1">
    <location>
        <position position="1"/>
    </location>
</feature>
<dbReference type="SUPFAM" id="SSF81383">
    <property type="entry name" value="F-box domain"/>
    <property type="match status" value="1"/>
</dbReference>
<dbReference type="InterPro" id="IPR032675">
    <property type="entry name" value="LRR_dom_sf"/>
</dbReference>
<dbReference type="Gene3D" id="3.80.10.10">
    <property type="entry name" value="Ribonuclease Inhibitor"/>
    <property type="match status" value="1"/>
</dbReference>
<dbReference type="InterPro" id="IPR044809">
    <property type="entry name" value="AUF1-like"/>
</dbReference>
<gene>
    <name evidence="1" type="primary">At4g29420_0</name>
    <name evidence="1" type="ORF">g.65929</name>
</gene>
<accession>A0A1D1XL95</accession>
<dbReference type="AlphaFoldDB" id="A0A1D1XL95"/>
<name>A0A1D1XL95_9ARAE</name>
<dbReference type="InterPro" id="IPR036047">
    <property type="entry name" value="F-box-like_dom_sf"/>
</dbReference>
<dbReference type="SUPFAM" id="SSF52047">
    <property type="entry name" value="RNI-like"/>
    <property type="match status" value="1"/>
</dbReference>
<proteinExistence type="predicted"/>
<organism evidence="1">
    <name type="scientific">Anthurium amnicola</name>
    <dbReference type="NCBI Taxonomy" id="1678845"/>
    <lineage>
        <taxon>Eukaryota</taxon>
        <taxon>Viridiplantae</taxon>
        <taxon>Streptophyta</taxon>
        <taxon>Embryophyta</taxon>
        <taxon>Tracheophyta</taxon>
        <taxon>Spermatophyta</taxon>
        <taxon>Magnoliopsida</taxon>
        <taxon>Liliopsida</taxon>
        <taxon>Araceae</taxon>
        <taxon>Pothoideae</taxon>
        <taxon>Potheae</taxon>
        <taxon>Anthurium</taxon>
    </lineage>
</organism>
<reference evidence="1" key="1">
    <citation type="submission" date="2015-07" db="EMBL/GenBank/DDBJ databases">
        <title>Transcriptome Assembly of Anthurium amnicola.</title>
        <authorList>
            <person name="Suzuki J."/>
        </authorList>
    </citation>
    <scope>NUCLEOTIDE SEQUENCE</scope>
</reference>
<dbReference type="PANTHER" id="PTHR31215">
    <property type="entry name" value="OS05G0510400 PROTEIN-RELATED"/>
    <property type="match status" value="1"/>
</dbReference>
<protein>
    <submittedName>
        <fullName evidence="1">F-box/LRR-repeat protein At4g29420</fullName>
    </submittedName>
</protein>
<evidence type="ECO:0000313" key="1">
    <source>
        <dbReference type="EMBL" id="JAT43167.1"/>
    </source>
</evidence>
<sequence>RKSETMSVVGRSMDDLPPPIVVEILSWVGDSADLARCRLASTTLRSLSYDVRAVRLVCSHDRLLRSRAAAGTPPPAAPFRSLVPNLLPLLRHLESLSLAAEESSSADPCEVDESDDLHLTAVSFVSRWLPAAGGRLRSLSISDLWAQSCWRPSEVMALISNCCDRLLNLELRNAWLYALDLAPMPSLASLTLEVIRLEYDDDLDRLCACFPSLESLSLIRVGGLCKPSIRLPRLKTCRWTVTDAPTSVAIDAPNLIDLDLRCVSPGVLSLRTPSLRRLRLRMKRVRTVQVGGLPHLRSLRVEASSGLRDLILALPVCEAVEEAEVEAPACADGSLDLPEPVGVGDLVRAFPCLDELGLGPGAWRELERSAARGGTGPPSGWRCVRRLAVHLPRPPLCWAVASFSPVLGLCSPLCEVAVHVHEDDAGEAMERLVSTCRSSFPEVRWRWGLWRECFEGTLLGV</sequence>